<keyword evidence="18" id="KW-0469">Meiosis</keyword>
<keyword evidence="6 20" id="KW-0540">Nuclease</keyword>
<keyword evidence="17 20" id="KW-0539">Nucleus</keyword>
<dbReference type="Pfam" id="PF02732">
    <property type="entry name" value="ERCC4"/>
    <property type="match status" value="1"/>
</dbReference>
<evidence type="ECO:0000256" key="14">
    <source>
        <dbReference type="ARBA" id="ARBA00023163"/>
    </source>
</evidence>
<dbReference type="Pfam" id="PF03514">
    <property type="entry name" value="GRAS"/>
    <property type="match status" value="2"/>
</dbReference>
<feature type="region of interest" description="Leucine repeat II (LRII)" evidence="19">
    <location>
        <begin position="1404"/>
        <end position="1436"/>
    </location>
</feature>
<dbReference type="GO" id="GO:0000712">
    <property type="term" value="P:resolution of meiotic recombination intermediates"/>
    <property type="evidence" value="ECO:0007669"/>
    <property type="project" value="TreeGrafter"/>
</dbReference>
<evidence type="ECO:0000256" key="16">
    <source>
        <dbReference type="ARBA" id="ARBA00023204"/>
    </source>
</evidence>
<evidence type="ECO:0000256" key="2">
    <source>
        <dbReference type="ARBA" id="ARBA00004123"/>
    </source>
</evidence>
<feature type="short sequence motif" description="VHIID" evidence="19">
    <location>
        <begin position="856"/>
        <end position="860"/>
    </location>
</feature>
<dbReference type="Gramene" id="rna-AYBTSS11_LOCUS18068">
    <property type="protein sequence ID" value="CAJ1959071.1"/>
    <property type="gene ID" value="gene-AYBTSS11_LOCUS18068"/>
</dbReference>
<keyword evidence="11 20" id="KW-0378">Hydrolase</keyword>
<dbReference type="InterPro" id="IPR011335">
    <property type="entry name" value="Restrct_endonuc-II-like"/>
</dbReference>
<dbReference type="EC" id="3.1.22.-" evidence="20"/>
<dbReference type="GO" id="GO:0006308">
    <property type="term" value="P:DNA catabolic process"/>
    <property type="evidence" value="ECO:0007669"/>
    <property type="project" value="UniProtKB-UniRule"/>
</dbReference>
<dbReference type="Gene3D" id="1.10.10.10">
    <property type="entry name" value="Winged helix-like DNA-binding domain superfamily/Winged helix DNA-binding domain"/>
    <property type="match status" value="1"/>
</dbReference>
<evidence type="ECO:0000256" key="17">
    <source>
        <dbReference type="ARBA" id="ARBA00023242"/>
    </source>
</evidence>
<evidence type="ECO:0000256" key="19">
    <source>
        <dbReference type="PROSITE-ProRule" id="PRU01191"/>
    </source>
</evidence>
<dbReference type="GO" id="GO:0051301">
    <property type="term" value="P:cell division"/>
    <property type="evidence" value="ECO:0007669"/>
    <property type="project" value="UniProtKB-KW"/>
</dbReference>
<dbReference type="PANTHER" id="PTHR13451">
    <property type="entry name" value="CLASS II CROSSOVER JUNCTION ENDONUCLEASE MUS81"/>
    <property type="match status" value="1"/>
</dbReference>
<feature type="region of interest" description="VHIID" evidence="19">
    <location>
        <begin position="825"/>
        <end position="890"/>
    </location>
</feature>
<dbReference type="InterPro" id="IPR042530">
    <property type="entry name" value="EME1/EME2_C"/>
</dbReference>
<keyword evidence="15 20" id="KW-0233">DNA recombination</keyword>
<evidence type="ECO:0000256" key="18">
    <source>
        <dbReference type="ARBA" id="ARBA00023254"/>
    </source>
</evidence>
<evidence type="ECO:0000256" key="20">
    <source>
        <dbReference type="RuleBase" id="RU369042"/>
    </source>
</evidence>
<reference evidence="22" key="1">
    <citation type="submission" date="2023-10" db="EMBL/GenBank/DDBJ databases">
        <authorList>
            <person name="Domelevo Entfellner J.-B."/>
        </authorList>
    </citation>
    <scope>NUCLEOTIDE SEQUENCE</scope>
</reference>
<keyword evidence="13" id="KW-0805">Transcription regulation</keyword>
<keyword evidence="16 20" id="KW-0234">DNA repair</keyword>
<evidence type="ECO:0000256" key="15">
    <source>
        <dbReference type="ARBA" id="ARBA00023172"/>
    </source>
</evidence>
<proteinExistence type="inferred from homology"/>
<keyword evidence="10" id="KW-0498">Mitosis</keyword>
<evidence type="ECO:0000256" key="7">
    <source>
        <dbReference type="ARBA" id="ARBA00022723"/>
    </source>
</evidence>
<dbReference type="Pfam" id="PF21136">
    <property type="entry name" value="WHD_MUS81"/>
    <property type="match status" value="1"/>
</dbReference>
<feature type="short sequence motif" description="VHIID" evidence="19">
    <location>
        <begin position="1360"/>
        <end position="1364"/>
    </location>
</feature>
<comment type="subunit">
    <text evidence="20">Interacts with EME1.</text>
</comment>
<organism evidence="22 23">
    <name type="scientific">Sphenostylis stenocarpa</name>
    <dbReference type="NCBI Taxonomy" id="92480"/>
    <lineage>
        <taxon>Eukaryota</taxon>
        <taxon>Viridiplantae</taxon>
        <taxon>Streptophyta</taxon>
        <taxon>Embryophyta</taxon>
        <taxon>Tracheophyta</taxon>
        <taxon>Spermatophyta</taxon>
        <taxon>Magnoliopsida</taxon>
        <taxon>eudicotyledons</taxon>
        <taxon>Gunneridae</taxon>
        <taxon>Pentapetalae</taxon>
        <taxon>rosids</taxon>
        <taxon>fabids</taxon>
        <taxon>Fabales</taxon>
        <taxon>Fabaceae</taxon>
        <taxon>Papilionoideae</taxon>
        <taxon>50 kb inversion clade</taxon>
        <taxon>NPAAA clade</taxon>
        <taxon>indigoferoid/millettioid clade</taxon>
        <taxon>Phaseoleae</taxon>
        <taxon>Sphenostylis</taxon>
    </lineage>
</organism>
<dbReference type="CDD" id="cd21036">
    <property type="entry name" value="WH_MUS81"/>
    <property type="match status" value="1"/>
</dbReference>
<feature type="short sequence motif" description="LXXLL motif" evidence="19">
    <location>
        <begin position="1453"/>
        <end position="1457"/>
    </location>
</feature>
<evidence type="ECO:0000313" key="23">
    <source>
        <dbReference type="Proteomes" id="UP001189624"/>
    </source>
</evidence>
<keyword evidence="10" id="KW-0131">Cell cycle</keyword>
<dbReference type="SMART" id="SM00891">
    <property type="entry name" value="ERCC4"/>
    <property type="match status" value="1"/>
</dbReference>
<comment type="function">
    <text evidence="20">Interacts with EME1 to form a DNA structure-specific endonuclease with substrate preference for branched DNA structures with a 5'-end at the branch nick. Typical substrates include 3'-flap structures, D-loops, replication forks and nicked Holliday junctions. May be required in mitosis for the processing of stalled or collapsed replication fork intermediates. May be required in meiosis for the repair of meiosis-specific double strand breaks subsequent to single-end invasion (SEI).</text>
</comment>
<name>A0AA86SUT4_9FABA</name>
<comment type="caution">
    <text evidence="19">Lacks conserved residue(s) required for the propagation of feature annotation.</text>
</comment>
<dbReference type="PANTHER" id="PTHR13451:SF0">
    <property type="entry name" value="CROSSOVER JUNCTION ENDONUCLEASE MUS81"/>
    <property type="match status" value="1"/>
</dbReference>
<dbReference type="FunFam" id="1.10.10.10:FF:000307">
    <property type="entry name" value="Crossover junction endonuclease MUS81"/>
    <property type="match status" value="1"/>
</dbReference>
<dbReference type="InterPro" id="IPR047416">
    <property type="entry name" value="XPF_nuclease_Mus81"/>
</dbReference>
<feature type="region of interest" description="SAW" evidence="19">
    <location>
        <begin position="1090"/>
        <end position="1164"/>
    </location>
</feature>
<dbReference type="SUPFAM" id="SSF52980">
    <property type="entry name" value="Restriction endonuclease-like"/>
    <property type="match status" value="1"/>
</dbReference>
<feature type="region of interest" description="VHIID" evidence="19">
    <location>
        <begin position="1329"/>
        <end position="1394"/>
    </location>
</feature>
<dbReference type="GO" id="GO:0046872">
    <property type="term" value="F:metal ion binding"/>
    <property type="evidence" value="ECO:0007669"/>
    <property type="project" value="UniProtKB-UniRule"/>
</dbReference>
<evidence type="ECO:0000256" key="1">
    <source>
        <dbReference type="ARBA" id="ARBA00001946"/>
    </source>
</evidence>
<evidence type="ECO:0000256" key="8">
    <source>
        <dbReference type="ARBA" id="ARBA00022759"/>
    </source>
</evidence>
<keyword evidence="8 20" id="KW-0255">Endonuclease</keyword>
<dbReference type="GO" id="GO:0031573">
    <property type="term" value="P:mitotic intra-S DNA damage checkpoint signaling"/>
    <property type="evidence" value="ECO:0007669"/>
    <property type="project" value="TreeGrafter"/>
</dbReference>
<keyword evidence="14" id="KW-0804">Transcription</keyword>
<evidence type="ECO:0000256" key="10">
    <source>
        <dbReference type="ARBA" id="ARBA00022776"/>
    </source>
</evidence>
<comment type="subcellular location">
    <subcellularLocation>
        <location evidence="2 20">Nucleus</location>
    </subcellularLocation>
</comment>
<dbReference type="InterPro" id="IPR033309">
    <property type="entry name" value="Mus81"/>
</dbReference>
<dbReference type="CDD" id="cd20074">
    <property type="entry name" value="XPF_nuclease_Mus81"/>
    <property type="match status" value="1"/>
</dbReference>
<evidence type="ECO:0000256" key="9">
    <source>
        <dbReference type="ARBA" id="ARBA00022763"/>
    </source>
</evidence>
<dbReference type="Gene3D" id="1.10.150.670">
    <property type="entry name" value="Crossover junction endonuclease EME1, DNA-binding domain"/>
    <property type="match status" value="1"/>
</dbReference>
<evidence type="ECO:0000256" key="4">
    <source>
        <dbReference type="ARBA" id="ARBA00017114"/>
    </source>
</evidence>
<keyword evidence="7 20" id="KW-0479">Metal-binding</keyword>
<evidence type="ECO:0000256" key="11">
    <source>
        <dbReference type="ARBA" id="ARBA00022801"/>
    </source>
</evidence>
<keyword evidence="12 20" id="KW-0460">Magnesium</keyword>
<evidence type="ECO:0000259" key="21">
    <source>
        <dbReference type="SMART" id="SM00891"/>
    </source>
</evidence>
<feature type="region of interest" description="SAW" evidence="19">
    <location>
        <begin position="1583"/>
        <end position="1657"/>
    </location>
</feature>
<evidence type="ECO:0000313" key="22">
    <source>
        <dbReference type="EMBL" id="CAJ1959071.1"/>
    </source>
</evidence>
<dbReference type="GO" id="GO:0008821">
    <property type="term" value="F:crossover junction DNA endonuclease activity"/>
    <property type="evidence" value="ECO:0007669"/>
    <property type="project" value="UniProtKB-UniRule"/>
</dbReference>
<keyword evidence="5" id="KW-0132">Cell division</keyword>
<dbReference type="Gene3D" id="3.40.50.10130">
    <property type="match status" value="1"/>
</dbReference>
<feature type="domain" description="ERCC4" evidence="21">
    <location>
        <begin position="461"/>
        <end position="543"/>
    </location>
</feature>
<comment type="similarity">
    <text evidence="19">Belongs to the GRAS family.</text>
</comment>
<dbReference type="GO" id="GO:0000727">
    <property type="term" value="P:double-strand break repair via break-induced replication"/>
    <property type="evidence" value="ECO:0007669"/>
    <property type="project" value="UniProtKB-UniRule"/>
</dbReference>
<feature type="region of interest" description="Leucine repeat II (LRII)" evidence="19">
    <location>
        <begin position="900"/>
        <end position="932"/>
    </location>
</feature>
<evidence type="ECO:0000256" key="6">
    <source>
        <dbReference type="ARBA" id="ARBA00022722"/>
    </source>
</evidence>
<dbReference type="FunFam" id="3.40.50.10130:FF:000005">
    <property type="entry name" value="crossover junction endonuclease MUS81 isoform X1"/>
    <property type="match status" value="1"/>
</dbReference>
<keyword evidence="9 20" id="KW-0227">DNA damage</keyword>
<dbReference type="EMBL" id="OY731402">
    <property type="protein sequence ID" value="CAJ1959071.1"/>
    <property type="molecule type" value="Genomic_DNA"/>
</dbReference>
<dbReference type="Proteomes" id="UP001189624">
    <property type="component" value="Chromosome 5"/>
</dbReference>
<evidence type="ECO:0000256" key="3">
    <source>
        <dbReference type="ARBA" id="ARBA00010015"/>
    </source>
</evidence>
<evidence type="ECO:0000256" key="12">
    <source>
        <dbReference type="ARBA" id="ARBA00022842"/>
    </source>
</evidence>
<evidence type="ECO:0000256" key="5">
    <source>
        <dbReference type="ARBA" id="ARBA00022618"/>
    </source>
</evidence>
<dbReference type="GO" id="GO:0048476">
    <property type="term" value="C:Holliday junction resolvase complex"/>
    <property type="evidence" value="ECO:0007669"/>
    <property type="project" value="UniProtKB-UniRule"/>
</dbReference>
<gene>
    <name evidence="22" type="ORF">AYBTSS11_LOCUS18068</name>
</gene>
<protein>
    <recommendedName>
        <fullName evidence="4 20">Crossover junction endonuclease MUS81</fullName>
        <ecNumber evidence="20">3.1.22.-</ecNumber>
    </recommendedName>
</protein>
<feature type="short sequence motif" description="LXXLL motif" evidence="19">
    <location>
        <begin position="949"/>
        <end position="953"/>
    </location>
</feature>
<dbReference type="InterPro" id="IPR047417">
    <property type="entry name" value="WHD_MUS81"/>
</dbReference>
<comment type="cofactor">
    <cofactor evidence="1 20">
        <name>Mg(2+)</name>
        <dbReference type="ChEBI" id="CHEBI:18420"/>
    </cofactor>
</comment>
<dbReference type="GO" id="GO:0048257">
    <property type="term" value="F:3'-flap endonuclease activity"/>
    <property type="evidence" value="ECO:0007669"/>
    <property type="project" value="TreeGrafter"/>
</dbReference>
<dbReference type="InterPro" id="IPR005202">
    <property type="entry name" value="TF_GRAS"/>
</dbReference>
<evidence type="ECO:0000256" key="13">
    <source>
        <dbReference type="ARBA" id="ARBA00023015"/>
    </source>
</evidence>
<accession>A0AA86SUT4</accession>
<dbReference type="InterPro" id="IPR006166">
    <property type="entry name" value="ERCC4_domain"/>
</dbReference>
<dbReference type="PROSITE" id="PS50985">
    <property type="entry name" value="GRAS"/>
    <property type="match status" value="2"/>
</dbReference>
<dbReference type="InterPro" id="IPR036388">
    <property type="entry name" value="WH-like_DNA-bd_sf"/>
</dbReference>
<comment type="similarity">
    <text evidence="3 20">Belongs to the XPF family.</text>
</comment>
<sequence>MENRTQVRCTENQELAAYMWNKWQEMAQQAKGISDNFEMTLSKAHFNVCSSKTPIRTIKDFSQVKGVGKMILRLMQGFFGTGSGGSEPKDLTKKGKQTKGTKRYLPQRNSVAYALLISLYRGTSNGNEFMRKQELIDAAEASGLSRVPIAPEKGKEKPGRFGGSPRDWYSGWNCMKTLIAKGLVVKSSCPAKYMLTQEGKEAASDCLARSGMAESLEKSTSVEIPLYLDNQNSLDVEPNGHDMEPEVLSPLTQQKMPMDVPLDCLGRIRNYCKRGLGLLNRHRKLWPCWLEIAEKQGTVYKIGTDYEMVDTIERRLGFDEEFGSGLWKIAMVQFSQMGYSKEQIISAFTEVSGSQPNKDVSSLWPAVLCHLREEQVYGSQPESLCSRDLTGKESRAVRSSCDGHVANTCSRDIPPFPLRGCSSTDHPMQNANKDELVSKMNILNVPPLSLGERFEDAYDIILILDDREQFATQGLVRRLPVGDGIWIAHHKTLDSEYVLDFIVERKKIDDLRSSIRDNRYKDQKLRLQRCGLKKLIYLVEGDPNSSEAAESIKTACFTTEILEGFDVQRTSGLGDTLKKYGYLTQAISQYYKSEIFEDNIKSSGTCPPFDEFIKRCQDIEKTTVSDVFAIQLMQVPQVTEEVAMAVLDLFPTLFSLARAYSLLEGDAGAQEEMLRRRSNNMINAVASRNEKSPSAVSGFQHESNFILENLPKIFLAILIIFHYGTSMACSPHQWLRELRWDSQGLNPISLLIDCAKCVASGSIKNADIGLEYISQISSPDGNAVQRMVTYFSEALGYRIVKHLPGVYKSISPSKTSLSSEDILVQKYFYELCPFLKFSYLITNQAIVEAMECEKVVHIIDLNCCEPAQWIELLLTFKNRRGGPPHLKITGIHEKKEVLDQMNFHLTSEAGNLDFPLQFYPVVSKLEDVDFEKLPVKTGDAIAITSVLQLHSLLATDDDMAGRISPAAAVSMNLQRAVHMGQRTFAEWLERDMINAYILSPDSALSPLSLGASPKMGIFLSALRKLQPKLVVITEQESNLNGSNLMERVDKALYFYSALFDCLDSTVMRTSVERQKLESMLLGEQIKNIIACEGVDRKERHEKLEKWIRRFEMAGFVKVPLSYNGRIEAMNLLQRYSSKYKFREENDCLLVCWSDRPLFSVSAWTHESQDHIPNEALLALRDFAFSRKCSSAFFNRFGNVKLPGVHGLLGAQGPTYGHSALYQFPDKAISYILDSPYPWLKDMNGEDRGKYLARILNACAKFIESGSIMNADTGLDYIAHIASPYGDAMQRVATYISKGLVFQVLKIFQGVPRAVNLSKTMSTSEEQLVKKTFYDLYPFLKTAYAITSNAIAEAIEGEEVVHVIDLGASDASQWICLMQRLKQSQKKLPFLKITGINEKKKILEEVETHLRVEAKSLNFNLQFNAIVSTLENLDLEELPVKKGEPLAISSVLQLHTLLATDDAMVCIRSSQAEPVHQRTFAEMLGKQNTNPSSEPSFLQLPLCATSTKMMHFLKGLWKLQPRVMVVTEQESNFNGSLTERVDKALDFYVALFNCLESTVSTTALVERIIMERTLLGEEIKNIVACEGVDRKERHEKLETWIPRLEMAGFSKGHISHHGMMQATTQLHGYGDGYRLCKENNCLFVCWKDKPLFSVSAWTT</sequence>
<keyword evidence="23" id="KW-1185">Reference proteome</keyword>
<dbReference type="GO" id="GO:0005634">
    <property type="term" value="C:nucleus"/>
    <property type="evidence" value="ECO:0007669"/>
    <property type="project" value="UniProtKB-SubCell"/>
</dbReference>
<dbReference type="GO" id="GO:0003677">
    <property type="term" value="F:DNA binding"/>
    <property type="evidence" value="ECO:0007669"/>
    <property type="project" value="UniProtKB-UniRule"/>
</dbReference>